<keyword evidence="1" id="KW-0547">Nucleotide-binding</keyword>
<evidence type="ECO:0000256" key="2">
    <source>
        <dbReference type="ARBA" id="ARBA00022801"/>
    </source>
</evidence>
<protein>
    <submittedName>
        <fullName evidence="5">Biotin-dependent carboxyltransferase family protein</fullName>
    </submittedName>
</protein>
<reference evidence="5" key="1">
    <citation type="submission" date="2020-10" db="EMBL/GenBank/DDBJ databases">
        <authorList>
            <person name="Gilroy R."/>
        </authorList>
    </citation>
    <scope>NUCLEOTIDE SEQUENCE</scope>
    <source>
        <strain evidence="5">CHK180-2868</strain>
    </source>
</reference>
<dbReference type="Pfam" id="PF02626">
    <property type="entry name" value="CT_A_B"/>
    <property type="match status" value="1"/>
</dbReference>
<dbReference type="PANTHER" id="PTHR43309">
    <property type="entry name" value="5-OXOPROLINASE SUBUNIT C"/>
    <property type="match status" value="1"/>
</dbReference>
<gene>
    <name evidence="5" type="ORF">IAB28_07690</name>
</gene>
<keyword evidence="2" id="KW-0378">Hydrolase</keyword>
<comment type="caution">
    <text evidence="5">The sequence shown here is derived from an EMBL/GenBank/DDBJ whole genome shotgun (WGS) entry which is preliminary data.</text>
</comment>
<name>A0A9D1A4Z6_9FIRM</name>
<dbReference type="Gene3D" id="2.40.100.10">
    <property type="entry name" value="Cyclophilin-like"/>
    <property type="match status" value="1"/>
</dbReference>
<dbReference type="AlphaFoldDB" id="A0A9D1A4Z6"/>
<dbReference type="GO" id="GO:0016787">
    <property type="term" value="F:hydrolase activity"/>
    <property type="evidence" value="ECO:0007669"/>
    <property type="project" value="UniProtKB-KW"/>
</dbReference>
<dbReference type="GO" id="GO:0005524">
    <property type="term" value="F:ATP binding"/>
    <property type="evidence" value="ECO:0007669"/>
    <property type="project" value="UniProtKB-KW"/>
</dbReference>
<evidence type="ECO:0000313" key="5">
    <source>
        <dbReference type="EMBL" id="HIR05831.1"/>
    </source>
</evidence>
<dbReference type="Proteomes" id="UP000824250">
    <property type="component" value="Unassembled WGS sequence"/>
</dbReference>
<reference evidence="5" key="2">
    <citation type="journal article" date="2021" name="PeerJ">
        <title>Extensive microbial diversity within the chicken gut microbiome revealed by metagenomics and culture.</title>
        <authorList>
            <person name="Gilroy R."/>
            <person name="Ravi A."/>
            <person name="Getino M."/>
            <person name="Pursley I."/>
            <person name="Horton D.L."/>
            <person name="Alikhan N.F."/>
            <person name="Baker D."/>
            <person name="Gharbi K."/>
            <person name="Hall N."/>
            <person name="Watson M."/>
            <person name="Adriaenssens E.M."/>
            <person name="Foster-Nyarko E."/>
            <person name="Jarju S."/>
            <person name="Secka A."/>
            <person name="Antonio M."/>
            <person name="Oren A."/>
            <person name="Chaudhuri R.R."/>
            <person name="La Ragione R."/>
            <person name="Hildebrand F."/>
            <person name="Pallen M.J."/>
        </authorList>
    </citation>
    <scope>NUCLEOTIDE SEQUENCE</scope>
    <source>
        <strain evidence="5">CHK180-2868</strain>
    </source>
</reference>
<dbReference type="InterPro" id="IPR003778">
    <property type="entry name" value="CT_A_B"/>
</dbReference>
<sequence>MGVKFISGGALTTIQDMGRFGYQETGMPVSGVMDKRSAALANLLVGNRTEEAVLEITMLGPAIEFTEDNIVAVTGADLGAKLNGAEFPRYEAVLVRAGQTLSFSGIRSGSRAYVAFAGGLDVPQVMGSKSTNLKSVIGGLNGRKIGAGDAIGFAAPKTFLPNMKKRRLKPEDFSAKEHTLRVVMGPQDDCFTEQGIATFLGSAYTISNEYDRMGCRMQGPVIEHKNGGDIITDGISFGSVQIPSHGNPIVMMADHQTTGGYTKIATVVSVDLPVLAQSLPGQKIRFERIEIEEAQDLLCSWMEELGRLDREWNTVTEPASDVQAVALSAALCEQKTNFSSQGTYRIVVNGEEFLVELQKETEPFRE</sequence>
<evidence type="ECO:0000259" key="4">
    <source>
        <dbReference type="SMART" id="SM00797"/>
    </source>
</evidence>
<organism evidence="5 6">
    <name type="scientific">Candidatus Copromonas faecavium</name>
    <name type="common">nom. illeg.</name>
    <dbReference type="NCBI Taxonomy" id="2840740"/>
    <lineage>
        <taxon>Bacteria</taxon>
        <taxon>Bacillati</taxon>
        <taxon>Bacillota</taxon>
        <taxon>Clostridia</taxon>
        <taxon>Lachnospirales</taxon>
        <taxon>Lachnospiraceae</taxon>
        <taxon>Candidatus Copromonas (nom. illeg.)</taxon>
    </lineage>
</organism>
<dbReference type="SMART" id="SM00797">
    <property type="entry name" value="AHS2"/>
    <property type="match status" value="1"/>
</dbReference>
<dbReference type="PANTHER" id="PTHR43309:SF5">
    <property type="entry name" value="5-OXOPROLINASE SUBUNIT C"/>
    <property type="match status" value="1"/>
</dbReference>
<dbReference type="InterPro" id="IPR052708">
    <property type="entry name" value="PxpC"/>
</dbReference>
<accession>A0A9D1A4Z6</accession>
<evidence type="ECO:0000256" key="3">
    <source>
        <dbReference type="ARBA" id="ARBA00022840"/>
    </source>
</evidence>
<dbReference type="InterPro" id="IPR029000">
    <property type="entry name" value="Cyclophilin-like_dom_sf"/>
</dbReference>
<evidence type="ECO:0000256" key="1">
    <source>
        <dbReference type="ARBA" id="ARBA00022741"/>
    </source>
</evidence>
<feature type="domain" description="Carboxyltransferase" evidence="4">
    <location>
        <begin position="24"/>
        <end position="301"/>
    </location>
</feature>
<keyword evidence="3" id="KW-0067">ATP-binding</keyword>
<dbReference type="SUPFAM" id="SSF50891">
    <property type="entry name" value="Cyclophilin-like"/>
    <property type="match status" value="1"/>
</dbReference>
<evidence type="ECO:0000313" key="6">
    <source>
        <dbReference type="Proteomes" id="UP000824250"/>
    </source>
</evidence>
<dbReference type="NCBIfam" id="TIGR00724">
    <property type="entry name" value="urea_amlyse_rel"/>
    <property type="match status" value="1"/>
</dbReference>
<proteinExistence type="predicted"/>
<dbReference type="EMBL" id="DVGC01000042">
    <property type="protein sequence ID" value="HIR05831.1"/>
    <property type="molecule type" value="Genomic_DNA"/>
</dbReference>